<sequence length="323" mass="31303">MTDTGQVPGEGLPESAGMVEQPGAPVAHGSYSYLSETDTAAEDEDLLMPGSQGAWGNEVPPPSPETAHEPGPHEISGRDSGSVDLSGVRLPGQATPTAPTTPIPPITPRRPLHLGPPIPDASASPVRSLADRGAVGAPVRQTSAVAPVPEHPDATAPRPAAAWGAPVQVPAPVPVAAGAQTAETVVPAGVAQAVVARPATEPAVVPGTGAGDVPAPIEPVYAPQAPAAGEPAASAVPGAAGAPLPGGAEDPVAGQEPVGGEPVEVPAQVADAPLAQAPAAEAAPFPGAPAPGAARGEPFTEAPAAVGEQAPPDAGPPPQDAEP</sequence>
<dbReference type="Proteomes" id="UP000004217">
    <property type="component" value="Unassembled WGS sequence"/>
</dbReference>
<dbReference type="GO" id="GO:0016757">
    <property type="term" value="F:glycosyltransferase activity"/>
    <property type="evidence" value="ECO:0007669"/>
    <property type="project" value="UniProtKB-KW"/>
</dbReference>
<feature type="compositionally biased region" description="Pro residues" evidence="1">
    <location>
        <begin position="313"/>
        <end position="323"/>
    </location>
</feature>
<proteinExistence type="predicted"/>
<feature type="region of interest" description="Disordered" evidence="1">
    <location>
        <begin position="221"/>
        <end position="323"/>
    </location>
</feature>
<evidence type="ECO:0000256" key="1">
    <source>
        <dbReference type="SAM" id="MobiDB-lite"/>
    </source>
</evidence>
<evidence type="ECO:0000313" key="3">
    <source>
        <dbReference type="Proteomes" id="UP000004217"/>
    </source>
</evidence>
<feature type="non-terminal residue" evidence="2">
    <location>
        <position position="323"/>
    </location>
</feature>
<keyword evidence="2" id="KW-0808">Transferase</keyword>
<keyword evidence="2" id="KW-0328">Glycosyltransferase</keyword>
<comment type="caution">
    <text evidence="2">The sequence shown here is derived from an EMBL/GenBank/DDBJ whole genome shotgun (WGS) entry which is preliminary data.</text>
</comment>
<name>G2GMD1_9ACTN</name>
<accession>G2GMD1</accession>
<protein>
    <submittedName>
        <fullName evidence="2">Nicotinate-nucleotide/dimethylbenzimidazole phosphoribosyltransferase</fullName>
    </submittedName>
</protein>
<feature type="region of interest" description="Disordered" evidence="1">
    <location>
        <begin position="1"/>
        <end position="138"/>
    </location>
</feature>
<organism evidence="2 3">
    <name type="scientific">Streptomyces zinciresistens K42</name>
    <dbReference type="NCBI Taxonomy" id="700597"/>
    <lineage>
        <taxon>Bacteria</taxon>
        <taxon>Bacillati</taxon>
        <taxon>Actinomycetota</taxon>
        <taxon>Actinomycetes</taxon>
        <taxon>Kitasatosporales</taxon>
        <taxon>Streptomycetaceae</taxon>
        <taxon>Streptomyces</taxon>
    </lineage>
</organism>
<feature type="compositionally biased region" description="Pro residues" evidence="1">
    <location>
        <begin position="99"/>
        <end position="119"/>
    </location>
</feature>
<gene>
    <name evidence="2" type="ORF">SZN_33416</name>
</gene>
<keyword evidence="3" id="KW-1185">Reference proteome</keyword>
<dbReference type="EMBL" id="AGBF01000239">
    <property type="protein sequence ID" value="EGX55343.1"/>
    <property type="molecule type" value="Genomic_DNA"/>
</dbReference>
<feature type="compositionally biased region" description="Basic and acidic residues" evidence="1">
    <location>
        <begin position="66"/>
        <end position="77"/>
    </location>
</feature>
<feature type="compositionally biased region" description="Low complexity" evidence="1">
    <location>
        <begin position="266"/>
        <end position="294"/>
    </location>
</feature>
<reference evidence="2 3" key="1">
    <citation type="submission" date="2011-08" db="EMBL/GenBank/DDBJ databases">
        <authorList>
            <person name="Lin Y."/>
            <person name="Hao X."/>
            <person name="Johnstone L."/>
            <person name="Miller S.J."/>
            <person name="Wei G."/>
            <person name="Rensing C."/>
        </authorList>
    </citation>
    <scope>NUCLEOTIDE SEQUENCE [LARGE SCALE GENOMIC DNA]</scope>
    <source>
        <strain evidence="2 3">K42</strain>
    </source>
</reference>
<evidence type="ECO:0000313" key="2">
    <source>
        <dbReference type="EMBL" id="EGX55343.1"/>
    </source>
</evidence>
<dbReference type="AlphaFoldDB" id="G2GMD1"/>
<feature type="compositionally biased region" description="Low complexity" evidence="1">
    <location>
        <begin position="222"/>
        <end position="248"/>
    </location>
</feature>